<evidence type="ECO:0000313" key="10">
    <source>
        <dbReference type="Proteomes" id="UP001301769"/>
    </source>
</evidence>
<reference evidence="9" key="1">
    <citation type="journal article" date="2023" name="Mol. Phylogenet. Evol.">
        <title>Genome-scale phylogeny and comparative genomics of the fungal order Sordariales.</title>
        <authorList>
            <person name="Hensen N."/>
            <person name="Bonometti L."/>
            <person name="Westerberg I."/>
            <person name="Brannstrom I.O."/>
            <person name="Guillou S."/>
            <person name="Cros-Aarteil S."/>
            <person name="Calhoun S."/>
            <person name="Haridas S."/>
            <person name="Kuo A."/>
            <person name="Mondo S."/>
            <person name="Pangilinan J."/>
            <person name="Riley R."/>
            <person name="LaButti K."/>
            <person name="Andreopoulos B."/>
            <person name="Lipzen A."/>
            <person name="Chen C."/>
            <person name="Yan M."/>
            <person name="Daum C."/>
            <person name="Ng V."/>
            <person name="Clum A."/>
            <person name="Steindorff A."/>
            <person name="Ohm R.A."/>
            <person name="Martin F."/>
            <person name="Silar P."/>
            <person name="Natvig D.O."/>
            <person name="Lalanne C."/>
            <person name="Gautier V."/>
            <person name="Ament-Velasquez S.L."/>
            <person name="Kruys A."/>
            <person name="Hutchinson M.I."/>
            <person name="Powell A.J."/>
            <person name="Barry K."/>
            <person name="Miller A.N."/>
            <person name="Grigoriev I.V."/>
            <person name="Debuchy R."/>
            <person name="Gladieux P."/>
            <person name="Hiltunen Thoren M."/>
            <person name="Johannesson H."/>
        </authorList>
    </citation>
    <scope>NUCLEOTIDE SEQUENCE</scope>
    <source>
        <strain evidence="9">PSN293</strain>
    </source>
</reference>
<keyword evidence="3 7" id="KW-1133">Transmembrane helix</keyword>
<feature type="transmembrane region" description="Helical" evidence="7">
    <location>
        <begin position="60"/>
        <end position="82"/>
    </location>
</feature>
<comment type="subcellular location">
    <subcellularLocation>
        <location evidence="1">Membrane</location>
        <topology evidence="1">Multi-pass membrane protein</topology>
    </subcellularLocation>
</comment>
<comment type="caution">
    <text evidence="9">The sequence shown here is derived from an EMBL/GenBank/DDBJ whole genome shotgun (WGS) entry which is preliminary data.</text>
</comment>
<evidence type="ECO:0000313" key="9">
    <source>
        <dbReference type="EMBL" id="KAK4214620.1"/>
    </source>
</evidence>
<dbReference type="AlphaFoldDB" id="A0AAN6Y9W1"/>
<dbReference type="GO" id="GO:0016020">
    <property type="term" value="C:membrane"/>
    <property type="evidence" value="ECO:0007669"/>
    <property type="project" value="UniProtKB-SubCell"/>
</dbReference>
<dbReference type="Pfam" id="PF20684">
    <property type="entry name" value="Fung_rhodopsin"/>
    <property type="match status" value="1"/>
</dbReference>
<feature type="region of interest" description="Disordered" evidence="6">
    <location>
        <begin position="357"/>
        <end position="413"/>
    </location>
</feature>
<dbReference type="EMBL" id="MU858091">
    <property type="protein sequence ID" value="KAK4214620.1"/>
    <property type="molecule type" value="Genomic_DNA"/>
</dbReference>
<feature type="transmembrane region" description="Helical" evidence="7">
    <location>
        <begin position="31"/>
        <end position="53"/>
    </location>
</feature>
<evidence type="ECO:0000256" key="3">
    <source>
        <dbReference type="ARBA" id="ARBA00022989"/>
    </source>
</evidence>
<feature type="transmembrane region" description="Helical" evidence="7">
    <location>
        <begin position="117"/>
        <end position="141"/>
    </location>
</feature>
<proteinExistence type="inferred from homology"/>
<feature type="compositionally biased region" description="Pro residues" evidence="6">
    <location>
        <begin position="1"/>
        <end position="10"/>
    </location>
</feature>
<feature type="region of interest" description="Disordered" evidence="6">
    <location>
        <begin position="1"/>
        <end position="20"/>
    </location>
</feature>
<evidence type="ECO:0000259" key="8">
    <source>
        <dbReference type="Pfam" id="PF20684"/>
    </source>
</evidence>
<feature type="transmembrane region" description="Helical" evidence="7">
    <location>
        <begin position="153"/>
        <end position="176"/>
    </location>
</feature>
<evidence type="ECO:0000256" key="5">
    <source>
        <dbReference type="ARBA" id="ARBA00038359"/>
    </source>
</evidence>
<sequence length="413" mass="44811">MGETGPPPPETSGDVAGPPPVLDIHGPTGSAVLATHGTLLGISLILIITRIVLRVRVQRSALLISDALLVLAWCAGAATASFDVYYKTIGVLEPHISYTFVGWDETNPEVIEYALKVTWFGVFPFFFALYLCKASLLAVYLQLFPKHLKLQRRILYCVMGYVSVAFCASILTQIFICLPIRGNWTVITEPEIACPMSAPATVFRVAWSLHIIGNICMFCLPFTLIFKLQLRRKTKIAVYGVLMLGLVDMAFSFTRFIEIELSAAAGDASLTLISLWSSLEINIAEIIICLPTLRPLLRRNIKSSTKDYHYGSSNSRSFGTSSHLNAIRREQGFEVISEPSDGKGGITAAGQTGPTYVVGGAGTKSHNKSGSLGRWDRDDKTVLGAGGSDSDIELVSSPGSGGLADHPHRRSKF</sequence>
<comment type="similarity">
    <text evidence="5">Belongs to the SAT4 family.</text>
</comment>
<feature type="transmembrane region" description="Helical" evidence="7">
    <location>
        <begin position="205"/>
        <end position="224"/>
    </location>
</feature>
<dbReference type="Proteomes" id="UP001301769">
    <property type="component" value="Unassembled WGS sequence"/>
</dbReference>
<dbReference type="InterPro" id="IPR052337">
    <property type="entry name" value="SAT4-like"/>
</dbReference>
<organism evidence="9 10">
    <name type="scientific">Rhypophila decipiens</name>
    <dbReference type="NCBI Taxonomy" id="261697"/>
    <lineage>
        <taxon>Eukaryota</taxon>
        <taxon>Fungi</taxon>
        <taxon>Dikarya</taxon>
        <taxon>Ascomycota</taxon>
        <taxon>Pezizomycotina</taxon>
        <taxon>Sordariomycetes</taxon>
        <taxon>Sordariomycetidae</taxon>
        <taxon>Sordariales</taxon>
        <taxon>Naviculisporaceae</taxon>
        <taxon>Rhypophila</taxon>
    </lineage>
</organism>
<feature type="transmembrane region" description="Helical" evidence="7">
    <location>
        <begin position="269"/>
        <end position="293"/>
    </location>
</feature>
<evidence type="ECO:0000256" key="2">
    <source>
        <dbReference type="ARBA" id="ARBA00022692"/>
    </source>
</evidence>
<keyword evidence="4 7" id="KW-0472">Membrane</keyword>
<dbReference type="InterPro" id="IPR049326">
    <property type="entry name" value="Rhodopsin_dom_fungi"/>
</dbReference>
<evidence type="ECO:0000256" key="4">
    <source>
        <dbReference type="ARBA" id="ARBA00023136"/>
    </source>
</evidence>
<keyword evidence="10" id="KW-1185">Reference proteome</keyword>
<dbReference type="PANTHER" id="PTHR33048:SF92">
    <property type="entry name" value="INTEGRAL MEMBRANE PROTEIN"/>
    <property type="match status" value="1"/>
</dbReference>
<evidence type="ECO:0000256" key="7">
    <source>
        <dbReference type="SAM" id="Phobius"/>
    </source>
</evidence>
<keyword evidence="2 7" id="KW-0812">Transmembrane</keyword>
<reference evidence="9" key="2">
    <citation type="submission" date="2023-05" db="EMBL/GenBank/DDBJ databases">
        <authorList>
            <consortium name="Lawrence Berkeley National Laboratory"/>
            <person name="Steindorff A."/>
            <person name="Hensen N."/>
            <person name="Bonometti L."/>
            <person name="Westerberg I."/>
            <person name="Brannstrom I.O."/>
            <person name="Guillou S."/>
            <person name="Cros-Aarteil S."/>
            <person name="Calhoun S."/>
            <person name="Haridas S."/>
            <person name="Kuo A."/>
            <person name="Mondo S."/>
            <person name="Pangilinan J."/>
            <person name="Riley R."/>
            <person name="Labutti K."/>
            <person name="Andreopoulos B."/>
            <person name="Lipzen A."/>
            <person name="Chen C."/>
            <person name="Yanf M."/>
            <person name="Daum C."/>
            <person name="Ng V."/>
            <person name="Clum A."/>
            <person name="Ohm R."/>
            <person name="Martin F."/>
            <person name="Silar P."/>
            <person name="Natvig D."/>
            <person name="Lalanne C."/>
            <person name="Gautier V."/>
            <person name="Ament-Velasquez S.L."/>
            <person name="Kruys A."/>
            <person name="Hutchinson M.I."/>
            <person name="Powell A.J."/>
            <person name="Barry K."/>
            <person name="Miller A.N."/>
            <person name="Grigoriev I.V."/>
            <person name="Debuchy R."/>
            <person name="Gladieux P."/>
            <person name="Thoren M.H."/>
            <person name="Johannesson H."/>
        </authorList>
    </citation>
    <scope>NUCLEOTIDE SEQUENCE</scope>
    <source>
        <strain evidence="9">PSN293</strain>
    </source>
</reference>
<evidence type="ECO:0000256" key="1">
    <source>
        <dbReference type="ARBA" id="ARBA00004141"/>
    </source>
</evidence>
<accession>A0AAN6Y9W1</accession>
<feature type="domain" description="Rhodopsin" evidence="8">
    <location>
        <begin position="50"/>
        <end position="299"/>
    </location>
</feature>
<gene>
    <name evidence="9" type="ORF">QBC37DRAFT_314074</name>
</gene>
<name>A0AAN6Y9W1_9PEZI</name>
<protein>
    <recommendedName>
        <fullName evidence="8">Rhodopsin domain-containing protein</fullName>
    </recommendedName>
</protein>
<evidence type="ECO:0000256" key="6">
    <source>
        <dbReference type="SAM" id="MobiDB-lite"/>
    </source>
</evidence>
<dbReference type="PANTHER" id="PTHR33048">
    <property type="entry name" value="PTH11-LIKE INTEGRAL MEMBRANE PROTEIN (AFU_ORTHOLOGUE AFUA_5G11245)"/>
    <property type="match status" value="1"/>
</dbReference>
<feature type="transmembrane region" description="Helical" evidence="7">
    <location>
        <begin position="236"/>
        <end position="257"/>
    </location>
</feature>